<protein>
    <submittedName>
        <fullName evidence="8">Radical SAM protein</fullName>
    </submittedName>
</protein>
<dbReference type="SFLD" id="SFLDG01123">
    <property type="entry name" value="methyltransferase_(Class_B)"/>
    <property type="match status" value="1"/>
</dbReference>
<dbReference type="SFLD" id="SFLDG01082">
    <property type="entry name" value="B12-binding_domain_containing"/>
    <property type="match status" value="1"/>
</dbReference>
<dbReference type="Pfam" id="PF04055">
    <property type="entry name" value="Radical_SAM"/>
    <property type="match status" value="1"/>
</dbReference>
<proteinExistence type="predicted"/>
<dbReference type="Gene3D" id="3.80.30.20">
    <property type="entry name" value="tm_1862 like domain"/>
    <property type="match status" value="1"/>
</dbReference>
<evidence type="ECO:0000259" key="7">
    <source>
        <dbReference type="PROSITE" id="PS51918"/>
    </source>
</evidence>
<comment type="cofactor">
    <cofactor evidence="1">
        <name>[4Fe-4S] cluster</name>
        <dbReference type="ChEBI" id="CHEBI:49883"/>
    </cofactor>
</comment>
<dbReference type="InterPro" id="IPR007197">
    <property type="entry name" value="rSAM"/>
</dbReference>
<dbReference type="PANTHER" id="PTHR43409">
    <property type="entry name" value="ANAEROBIC MAGNESIUM-PROTOPORPHYRIN IX MONOMETHYL ESTER CYCLASE-RELATED"/>
    <property type="match status" value="1"/>
</dbReference>
<sequence length="518" mass="60034">MKKFKVLLIGLYNSKALGVRYLSSVLQQAGHEVDIIYFKDFNSLNASSPTEREYELLLEQIRKSAPDMIGLSVMSSFYIEVAKEMSRRIRQTFSETPFIWGGVYATLIPDESLEYCDYLMRGECEEAILELVEAFQGQRAFTNVANLTFRQKQITSSSTVANSSTVASSASEIITNDLRPLTAHLDTIPFPDMGGNNMVHITGDKVNCCDPQVSSISYEMSASRGCPYVCSYCSSLNMKRLYKGKGPFVRQRSVQNTMEELLMAKSKMKNLRMVWFWDEIFADDEEWVQEFVTAYKKEINLPFNIWGHPLKIKKNIMDMLVDAGLHQIVVGLQHGSPRIRKEIYFRPETDEQIIEMSKVLSEAKVPEVIFDLILDSPFESVEDLEMTYHLCMKLHKPFKLQMHGLHFLPGTDIEKVAVRKGVLSWEDLKKQQNRPIEEQYRSFLWWTHTGSHEDRERAYWKIMIYLTQFGWTSRMMPVFQRDLFKRKPELMNILRTSANGWNLMRRASRKALMKLGLT</sequence>
<dbReference type="OrthoDB" id="9801424at2"/>
<dbReference type="CDD" id="cd02068">
    <property type="entry name" value="radical_SAM_B12_BD"/>
    <property type="match status" value="1"/>
</dbReference>
<evidence type="ECO:0000259" key="6">
    <source>
        <dbReference type="PROSITE" id="PS51332"/>
    </source>
</evidence>
<keyword evidence="2" id="KW-0949">S-adenosyl-L-methionine</keyword>
<dbReference type="InterPro" id="IPR006638">
    <property type="entry name" value="Elp3/MiaA/NifB-like_rSAM"/>
</dbReference>
<dbReference type="InterPro" id="IPR058240">
    <property type="entry name" value="rSAM_sf"/>
</dbReference>
<keyword evidence="9" id="KW-1185">Reference proteome</keyword>
<dbReference type="Pfam" id="PF02310">
    <property type="entry name" value="B12-binding"/>
    <property type="match status" value="1"/>
</dbReference>
<evidence type="ECO:0000256" key="5">
    <source>
        <dbReference type="ARBA" id="ARBA00023014"/>
    </source>
</evidence>
<dbReference type="GO" id="GO:0031419">
    <property type="term" value="F:cobalamin binding"/>
    <property type="evidence" value="ECO:0007669"/>
    <property type="project" value="InterPro"/>
</dbReference>
<dbReference type="InterPro" id="IPR023404">
    <property type="entry name" value="rSAM_horseshoe"/>
</dbReference>
<dbReference type="SFLD" id="SFLDS00029">
    <property type="entry name" value="Radical_SAM"/>
    <property type="match status" value="1"/>
</dbReference>
<evidence type="ECO:0000313" key="9">
    <source>
        <dbReference type="Proteomes" id="UP000468766"/>
    </source>
</evidence>
<dbReference type="GO" id="GO:0051539">
    <property type="term" value="F:4 iron, 4 sulfur cluster binding"/>
    <property type="evidence" value="ECO:0007669"/>
    <property type="project" value="UniProtKB-KW"/>
</dbReference>
<keyword evidence="4" id="KW-0408">Iron</keyword>
<gene>
    <name evidence="8" type="ORF">F9B85_04075</name>
</gene>
<dbReference type="AlphaFoldDB" id="A0A6I0F4N6"/>
<dbReference type="InterPro" id="IPR034466">
    <property type="entry name" value="Methyltransferase_Class_B"/>
</dbReference>
<feature type="domain" description="B12-binding" evidence="6">
    <location>
        <begin position="1"/>
        <end position="142"/>
    </location>
</feature>
<dbReference type="PROSITE" id="PS51332">
    <property type="entry name" value="B12_BINDING"/>
    <property type="match status" value="1"/>
</dbReference>
<dbReference type="InterPro" id="IPR006158">
    <property type="entry name" value="Cobalamin-bd"/>
</dbReference>
<dbReference type="InterPro" id="IPR036724">
    <property type="entry name" value="Cobalamin-bd_sf"/>
</dbReference>
<keyword evidence="3" id="KW-0479">Metal-binding</keyword>
<evidence type="ECO:0000256" key="3">
    <source>
        <dbReference type="ARBA" id="ARBA00022723"/>
    </source>
</evidence>
<keyword evidence="5" id="KW-0411">Iron-sulfur</keyword>
<evidence type="ECO:0000256" key="2">
    <source>
        <dbReference type="ARBA" id="ARBA00022691"/>
    </source>
</evidence>
<dbReference type="GO" id="GO:0046872">
    <property type="term" value="F:metal ion binding"/>
    <property type="evidence" value="ECO:0007669"/>
    <property type="project" value="UniProtKB-KW"/>
</dbReference>
<dbReference type="PROSITE" id="PS51918">
    <property type="entry name" value="RADICAL_SAM"/>
    <property type="match status" value="1"/>
</dbReference>
<dbReference type="RefSeq" id="WP_151618796.1">
    <property type="nucleotide sequence ID" value="NZ_WBXO01000002.1"/>
</dbReference>
<organism evidence="8 9">
    <name type="scientific">Heliorestis acidaminivorans</name>
    <dbReference type="NCBI Taxonomy" id="553427"/>
    <lineage>
        <taxon>Bacteria</taxon>
        <taxon>Bacillati</taxon>
        <taxon>Bacillota</taxon>
        <taxon>Clostridia</taxon>
        <taxon>Eubacteriales</taxon>
        <taxon>Heliobacteriaceae</taxon>
        <taxon>Heliorestis</taxon>
    </lineage>
</organism>
<evidence type="ECO:0000256" key="1">
    <source>
        <dbReference type="ARBA" id="ARBA00001966"/>
    </source>
</evidence>
<evidence type="ECO:0000256" key="4">
    <source>
        <dbReference type="ARBA" id="ARBA00023004"/>
    </source>
</evidence>
<name>A0A6I0F4N6_9FIRM</name>
<dbReference type="EMBL" id="WBXO01000002">
    <property type="protein sequence ID" value="KAB2953802.1"/>
    <property type="molecule type" value="Genomic_DNA"/>
</dbReference>
<dbReference type="Gene3D" id="3.40.50.280">
    <property type="entry name" value="Cobalamin-binding domain"/>
    <property type="match status" value="1"/>
</dbReference>
<dbReference type="SUPFAM" id="SSF102114">
    <property type="entry name" value="Radical SAM enzymes"/>
    <property type="match status" value="1"/>
</dbReference>
<dbReference type="Proteomes" id="UP000468766">
    <property type="component" value="Unassembled WGS sequence"/>
</dbReference>
<comment type="caution">
    <text evidence="8">The sequence shown here is derived from an EMBL/GenBank/DDBJ whole genome shotgun (WGS) entry which is preliminary data.</text>
</comment>
<evidence type="ECO:0000313" key="8">
    <source>
        <dbReference type="EMBL" id="KAB2953802.1"/>
    </source>
</evidence>
<dbReference type="SMART" id="SM00729">
    <property type="entry name" value="Elp3"/>
    <property type="match status" value="1"/>
</dbReference>
<dbReference type="GO" id="GO:0003824">
    <property type="term" value="F:catalytic activity"/>
    <property type="evidence" value="ECO:0007669"/>
    <property type="project" value="InterPro"/>
</dbReference>
<dbReference type="SUPFAM" id="SSF52242">
    <property type="entry name" value="Cobalamin (vitamin B12)-binding domain"/>
    <property type="match status" value="1"/>
</dbReference>
<dbReference type="InterPro" id="IPR051198">
    <property type="entry name" value="BchE-like"/>
</dbReference>
<dbReference type="CDD" id="cd01335">
    <property type="entry name" value="Radical_SAM"/>
    <property type="match status" value="1"/>
</dbReference>
<accession>A0A6I0F4N6</accession>
<reference evidence="8 9" key="1">
    <citation type="submission" date="2019-10" db="EMBL/GenBank/DDBJ databases">
        <title>Whole-genome sequence of the extremophile Heliorestis acidaminivorans DSM 24790.</title>
        <authorList>
            <person name="Kyndt J.A."/>
            <person name="Meyer T.E."/>
        </authorList>
    </citation>
    <scope>NUCLEOTIDE SEQUENCE [LARGE SCALE GENOMIC DNA]</scope>
    <source>
        <strain evidence="8 9">DSM 24790</strain>
    </source>
</reference>
<feature type="domain" description="Radical SAM core" evidence="7">
    <location>
        <begin position="212"/>
        <end position="441"/>
    </location>
</feature>